<name>A0ABQ2DBS5_9DEIO</name>
<comment type="caution">
    <text evidence="1">The sequence shown here is derived from an EMBL/GenBank/DDBJ whole genome shotgun (WGS) entry which is preliminary data.</text>
</comment>
<proteinExistence type="predicted"/>
<gene>
    <name evidence="1" type="ORF">GCM10008938_43280</name>
</gene>
<dbReference type="EMBL" id="BMOD01000025">
    <property type="protein sequence ID" value="GGJ52666.1"/>
    <property type="molecule type" value="Genomic_DNA"/>
</dbReference>
<evidence type="ECO:0000313" key="1">
    <source>
        <dbReference type="EMBL" id="GGJ52666.1"/>
    </source>
</evidence>
<evidence type="ECO:0008006" key="3">
    <source>
        <dbReference type="Google" id="ProtNLM"/>
    </source>
</evidence>
<sequence length="63" mass="6951">MGIPEAYLIIAEGNFVFSHSEGTFAGKHVAFADLFRIENGKIVEHWDAIQEVPTVGRNANGMF</sequence>
<reference evidence="2" key="1">
    <citation type="journal article" date="2019" name="Int. J. Syst. Evol. Microbiol.">
        <title>The Global Catalogue of Microorganisms (GCM) 10K type strain sequencing project: providing services to taxonomists for standard genome sequencing and annotation.</title>
        <authorList>
            <consortium name="The Broad Institute Genomics Platform"/>
            <consortium name="The Broad Institute Genome Sequencing Center for Infectious Disease"/>
            <person name="Wu L."/>
            <person name="Ma J."/>
        </authorList>
    </citation>
    <scope>NUCLEOTIDE SEQUENCE [LARGE SCALE GENOMIC DNA]</scope>
    <source>
        <strain evidence="2">JCM 14370</strain>
    </source>
</reference>
<dbReference type="InterPro" id="IPR032710">
    <property type="entry name" value="NTF2-like_dom_sf"/>
</dbReference>
<dbReference type="SUPFAM" id="SSF54427">
    <property type="entry name" value="NTF2-like"/>
    <property type="match status" value="1"/>
</dbReference>
<protein>
    <recommendedName>
        <fullName evidence="3">SnoaL-like domain-containing protein</fullName>
    </recommendedName>
</protein>
<accession>A0ABQ2DBS5</accession>
<dbReference type="Proteomes" id="UP000632222">
    <property type="component" value="Unassembled WGS sequence"/>
</dbReference>
<organism evidence="1 2">
    <name type="scientific">Deinococcus roseus</name>
    <dbReference type="NCBI Taxonomy" id="392414"/>
    <lineage>
        <taxon>Bacteria</taxon>
        <taxon>Thermotogati</taxon>
        <taxon>Deinococcota</taxon>
        <taxon>Deinococci</taxon>
        <taxon>Deinococcales</taxon>
        <taxon>Deinococcaceae</taxon>
        <taxon>Deinococcus</taxon>
    </lineage>
</organism>
<keyword evidence="2" id="KW-1185">Reference proteome</keyword>
<dbReference type="Gene3D" id="3.10.450.50">
    <property type="match status" value="1"/>
</dbReference>
<evidence type="ECO:0000313" key="2">
    <source>
        <dbReference type="Proteomes" id="UP000632222"/>
    </source>
</evidence>